<evidence type="ECO:0000313" key="9">
    <source>
        <dbReference type="EMBL" id="PSR35041.1"/>
    </source>
</evidence>
<accession>A0A2T2XKM8</accession>
<comment type="caution">
    <text evidence="9">The sequence shown here is derived from an EMBL/GenBank/DDBJ whole genome shotgun (WGS) entry which is preliminary data.</text>
</comment>
<dbReference type="SUPFAM" id="SSF141523">
    <property type="entry name" value="L,D-transpeptidase catalytic domain-like"/>
    <property type="match status" value="1"/>
</dbReference>
<dbReference type="InterPro" id="IPR038063">
    <property type="entry name" value="Transpep_catalytic_dom"/>
</dbReference>
<feature type="active site" description="Nucleophile" evidence="6">
    <location>
        <position position="518"/>
    </location>
</feature>
<name>A0A2T2XKM8_9FIRM</name>
<dbReference type="InterPro" id="IPR036365">
    <property type="entry name" value="PGBD-like_sf"/>
</dbReference>
<evidence type="ECO:0000313" key="10">
    <source>
        <dbReference type="Proteomes" id="UP000242972"/>
    </source>
</evidence>
<proteinExistence type="predicted"/>
<protein>
    <submittedName>
        <fullName evidence="9">Murein L,D-transpeptidase</fullName>
    </submittedName>
</protein>
<feature type="transmembrane region" description="Helical" evidence="7">
    <location>
        <begin position="20"/>
        <end position="41"/>
    </location>
</feature>
<keyword evidence="7" id="KW-0812">Transmembrane</keyword>
<dbReference type="InterPro" id="IPR050979">
    <property type="entry name" value="LD-transpeptidase"/>
</dbReference>
<dbReference type="AlphaFoldDB" id="A0A2T2XKM8"/>
<reference evidence="9 10" key="1">
    <citation type="journal article" date="2014" name="BMC Genomics">
        <title>Comparison of environmental and isolate Sulfobacillus genomes reveals diverse carbon, sulfur, nitrogen, and hydrogen metabolisms.</title>
        <authorList>
            <person name="Justice N.B."/>
            <person name="Norman A."/>
            <person name="Brown C.T."/>
            <person name="Singh A."/>
            <person name="Thomas B.C."/>
            <person name="Banfield J.F."/>
        </authorList>
    </citation>
    <scope>NUCLEOTIDE SEQUENCE [LARGE SCALE GENOMIC DNA]</scope>
    <source>
        <strain evidence="9">AMDSBA4</strain>
    </source>
</reference>
<keyword evidence="2" id="KW-0808">Transferase</keyword>
<dbReference type="UniPathway" id="UPA00219"/>
<organism evidence="9 10">
    <name type="scientific">Sulfobacillus benefaciens</name>
    <dbReference type="NCBI Taxonomy" id="453960"/>
    <lineage>
        <taxon>Bacteria</taxon>
        <taxon>Bacillati</taxon>
        <taxon>Bacillota</taxon>
        <taxon>Clostridia</taxon>
        <taxon>Eubacteriales</taxon>
        <taxon>Clostridiales Family XVII. Incertae Sedis</taxon>
        <taxon>Sulfobacillus</taxon>
    </lineage>
</organism>
<keyword evidence="7" id="KW-1133">Transmembrane helix</keyword>
<dbReference type="Pfam" id="PF03734">
    <property type="entry name" value="YkuD"/>
    <property type="match status" value="1"/>
</dbReference>
<dbReference type="Gene3D" id="2.40.440.10">
    <property type="entry name" value="L,D-transpeptidase catalytic domain-like"/>
    <property type="match status" value="1"/>
</dbReference>
<dbReference type="SUPFAM" id="SSF47090">
    <property type="entry name" value="PGBD-like"/>
    <property type="match status" value="1"/>
</dbReference>
<dbReference type="Gene3D" id="2.60.40.3710">
    <property type="match status" value="1"/>
</dbReference>
<dbReference type="GO" id="GO:0018104">
    <property type="term" value="P:peptidoglycan-protein cross-linking"/>
    <property type="evidence" value="ECO:0007669"/>
    <property type="project" value="TreeGrafter"/>
</dbReference>
<dbReference type="CDD" id="cd16913">
    <property type="entry name" value="YkuD_like"/>
    <property type="match status" value="1"/>
</dbReference>
<dbReference type="GO" id="GO:0071555">
    <property type="term" value="P:cell wall organization"/>
    <property type="evidence" value="ECO:0007669"/>
    <property type="project" value="UniProtKB-UniRule"/>
</dbReference>
<evidence type="ECO:0000256" key="1">
    <source>
        <dbReference type="ARBA" id="ARBA00004752"/>
    </source>
</evidence>
<keyword evidence="4 6" id="KW-0573">Peptidoglycan synthesis</keyword>
<evidence type="ECO:0000256" key="2">
    <source>
        <dbReference type="ARBA" id="ARBA00022679"/>
    </source>
</evidence>
<dbReference type="InterPro" id="IPR036366">
    <property type="entry name" value="PGBDSf"/>
</dbReference>
<evidence type="ECO:0000256" key="7">
    <source>
        <dbReference type="SAM" id="Phobius"/>
    </source>
</evidence>
<keyword evidence="5 6" id="KW-0961">Cell wall biogenesis/degradation</keyword>
<dbReference type="GO" id="GO:0008360">
    <property type="term" value="P:regulation of cell shape"/>
    <property type="evidence" value="ECO:0007669"/>
    <property type="project" value="UniProtKB-UniRule"/>
</dbReference>
<dbReference type="Gene3D" id="1.10.101.10">
    <property type="entry name" value="PGBD-like superfamily/PGBD"/>
    <property type="match status" value="1"/>
</dbReference>
<dbReference type="InterPro" id="IPR005490">
    <property type="entry name" value="LD_TPept_cat_dom"/>
</dbReference>
<keyword evidence="7" id="KW-0472">Membrane</keyword>
<dbReference type="EMBL" id="PXYW01000004">
    <property type="protein sequence ID" value="PSR35041.1"/>
    <property type="molecule type" value="Genomic_DNA"/>
</dbReference>
<dbReference type="GO" id="GO:0016740">
    <property type="term" value="F:transferase activity"/>
    <property type="evidence" value="ECO:0007669"/>
    <property type="project" value="UniProtKB-KW"/>
</dbReference>
<dbReference type="PANTHER" id="PTHR30582:SF2">
    <property type="entry name" value="L,D-TRANSPEPTIDASE YCIB-RELATED"/>
    <property type="match status" value="1"/>
</dbReference>
<feature type="active site" description="Proton donor/acceptor" evidence="6">
    <location>
        <position position="503"/>
    </location>
</feature>
<sequence>MSVSHSRTHRGFRPYPAGSPITWIWIPVVFLGIITLFVLSLPRVRTTESRRGLLRVTLGGWGAQVADATFSYEGHTIALALHRQRLMPDRVLPPGILGSVHLIIQHAPIVNWIPGESQHLLIPVTTPATPTVAEPHMTRSVAPVMTLVFQKPVAMVTYATEHHMGTVRLAVPHRRVTVAVGVTSPGTTGSITVRTAAALWESLGPANTVQWTAPPYLTASSAPKTEISPNSPLTVTFSQPLTHRNLKHWQVAPKTPGSWREISATTYQYTPDSAFGFGPNALVAVTIPGGLNGPRTRSGSYLAHTTTLTWTTDPGSVLRLQQLLAEEGYLPVTWQPATPDTHTLSAEISTIYDPPTGTFQWKSENWPQALKDLWDPGNWTVMIKGAVMQFERVNGLTVDGIPGPMVWRTLIDDRLSGRVSPDGYTYIFVTEDLPETMELWDNGRLILSSDANTGIPQTPTYLGTFPIYERLPFQIMRGHNPDGTPYADPVHWINYFKGGDAVHAFPRASYGFPQSLGCVELPLNIGPIVYQTVHYGTLVTVNPPGVSPAPATASSSS</sequence>
<dbReference type="PROSITE" id="PS52029">
    <property type="entry name" value="LD_TPASE"/>
    <property type="match status" value="1"/>
</dbReference>
<evidence type="ECO:0000256" key="4">
    <source>
        <dbReference type="ARBA" id="ARBA00022984"/>
    </source>
</evidence>
<evidence type="ECO:0000256" key="3">
    <source>
        <dbReference type="ARBA" id="ARBA00022960"/>
    </source>
</evidence>
<comment type="pathway">
    <text evidence="1 6">Cell wall biogenesis; peptidoglycan biosynthesis.</text>
</comment>
<evidence type="ECO:0000256" key="6">
    <source>
        <dbReference type="PROSITE-ProRule" id="PRU01373"/>
    </source>
</evidence>
<feature type="domain" description="L,D-TPase catalytic" evidence="8">
    <location>
        <begin position="426"/>
        <end position="542"/>
    </location>
</feature>
<gene>
    <name evidence="9" type="ORF">C7B46_02470</name>
</gene>
<evidence type="ECO:0000259" key="8">
    <source>
        <dbReference type="PROSITE" id="PS52029"/>
    </source>
</evidence>
<evidence type="ECO:0000256" key="5">
    <source>
        <dbReference type="ARBA" id="ARBA00023316"/>
    </source>
</evidence>
<keyword evidence="3 6" id="KW-0133">Cell shape</keyword>
<dbReference type="GO" id="GO:0005576">
    <property type="term" value="C:extracellular region"/>
    <property type="evidence" value="ECO:0007669"/>
    <property type="project" value="TreeGrafter"/>
</dbReference>
<dbReference type="Proteomes" id="UP000242972">
    <property type="component" value="Unassembled WGS sequence"/>
</dbReference>
<dbReference type="GO" id="GO:0071972">
    <property type="term" value="F:peptidoglycan L,D-transpeptidase activity"/>
    <property type="evidence" value="ECO:0007669"/>
    <property type="project" value="TreeGrafter"/>
</dbReference>
<dbReference type="PANTHER" id="PTHR30582">
    <property type="entry name" value="L,D-TRANSPEPTIDASE"/>
    <property type="match status" value="1"/>
</dbReference>